<dbReference type="Pfam" id="PF07690">
    <property type="entry name" value="MFS_1"/>
    <property type="match status" value="1"/>
</dbReference>
<keyword evidence="4 5" id="KW-0472">Membrane</keyword>
<feature type="transmembrane region" description="Helical" evidence="5">
    <location>
        <begin position="65"/>
        <end position="88"/>
    </location>
</feature>
<comment type="subcellular location">
    <subcellularLocation>
        <location evidence="1">Cell membrane</location>
        <topology evidence="1">Multi-pass membrane protein</topology>
    </subcellularLocation>
</comment>
<dbReference type="InterPro" id="IPR036259">
    <property type="entry name" value="MFS_trans_sf"/>
</dbReference>
<feature type="transmembrane region" description="Helical" evidence="5">
    <location>
        <begin position="127"/>
        <end position="146"/>
    </location>
</feature>
<dbReference type="PROSITE" id="PS50850">
    <property type="entry name" value="MFS"/>
    <property type="match status" value="1"/>
</dbReference>
<reference evidence="7" key="1">
    <citation type="submission" date="2009-01" db="EMBL/GenBank/DDBJ databases">
        <title>Complete sequence of chromosome Cyanothece sp. PCC 7425.</title>
        <authorList>
            <consortium name="US DOE Joint Genome Institute"/>
            <person name="Lucas S."/>
            <person name="Copeland A."/>
            <person name="Lapidus A."/>
            <person name="Glavina del Rio T."/>
            <person name="Dalin E."/>
            <person name="Tice H."/>
            <person name="Bruce D."/>
            <person name="Goodwin L."/>
            <person name="Pitluck S."/>
            <person name="Sims D."/>
            <person name="Meineke L."/>
            <person name="Brettin T."/>
            <person name="Detter J.C."/>
            <person name="Han C."/>
            <person name="Larimer F."/>
            <person name="Land M."/>
            <person name="Hauser L."/>
            <person name="Kyrpides N."/>
            <person name="Ovchinnikova G."/>
            <person name="Liberton M."/>
            <person name="Stoeckel J."/>
            <person name="Banerjee A."/>
            <person name="Singh A."/>
            <person name="Page L."/>
            <person name="Sato H."/>
            <person name="Zhao L."/>
            <person name="Sherman L."/>
            <person name="Pakrasi H."/>
            <person name="Richardson P."/>
        </authorList>
    </citation>
    <scope>NUCLEOTIDE SEQUENCE</scope>
    <source>
        <strain evidence="7">PCC 7425</strain>
    </source>
</reference>
<evidence type="ECO:0000256" key="3">
    <source>
        <dbReference type="ARBA" id="ARBA00022989"/>
    </source>
</evidence>
<dbReference type="InterPro" id="IPR052528">
    <property type="entry name" value="Sugar_transport-like"/>
</dbReference>
<feature type="transmembrane region" description="Helical" evidence="5">
    <location>
        <begin position="100"/>
        <end position="121"/>
    </location>
</feature>
<name>B8HNI4_CYAP4</name>
<feature type="transmembrane region" description="Helical" evidence="5">
    <location>
        <begin position="39"/>
        <end position="59"/>
    </location>
</feature>
<feature type="transmembrane region" description="Helical" evidence="5">
    <location>
        <begin position="258"/>
        <end position="276"/>
    </location>
</feature>
<evidence type="ECO:0000256" key="1">
    <source>
        <dbReference type="ARBA" id="ARBA00004651"/>
    </source>
</evidence>
<feature type="transmembrane region" description="Helical" evidence="5">
    <location>
        <begin position="351"/>
        <end position="372"/>
    </location>
</feature>
<feature type="transmembrane region" description="Helical" evidence="5">
    <location>
        <begin position="200"/>
        <end position="217"/>
    </location>
</feature>
<dbReference type="PANTHER" id="PTHR23526:SF2">
    <property type="entry name" value="MAJOR FACILITATOR SUPERFAMILY (MFS) PROFILE DOMAIN-CONTAINING PROTEIN"/>
    <property type="match status" value="1"/>
</dbReference>
<dbReference type="STRING" id="395961.Cyan7425_1339"/>
<feature type="transmembrane region" description="Helical" evidence="5">
    <location>
        <begin position="321"/>
        <end position="339"/>
    </location>
</feature>
<dbReference type="SUPFAM" id="SSF103473">
    <property type="entry name" value="MFS general substrate transporter"/>
    <property type="match status" value="1"/>
</dbReference>
<dbReference type="eggNOG" id="COG2211">
    <property type="taxonomic scope" value="Bacteria"/>
</dbReference>
<evidence type="ECO:0000313" key="7">
    <source>
        <dbReference type="EMBL" id="ACL43715.1"/>
    </source>
</evidence>
<dbReference type="AlphaFoldDB" id="B8HNI4"/>
<feature type="transmembrane region" description="Helical" evidence="5">
    <location>
        <begin position="288"/>
        <end position="309"/>
    </location>
</feature>
<dbReference type="GO" id="GO:0005886">
    <property type="term" value="C:plasma membrane"/>
    <property type="evidence" value="ECO:0007669"/>
    <property type="project" value="UniProtKB-SubCell"/>
</dbReference>
<keyword evidence="3 5" id="KW-1133">Transmembrane helix</keyword>
<proteinExistence type="predicted"/>
<evidence type="ECO:0000259" key="6">
    <source>
        <dbReference type="PROSITE" id="PS50850"/>
    </source>
</evidence>
<dbReference type="InterPro" id="IPR011701">
    <property type="entry name" value="MFS"/>
</dbReference>
<dbReference type="Gene3D" id="1.20.1250.20">
    <property type="entry name" value="MFS general substrate transporter like domains"/>
    <property type="match status" value="2"/>
</dbReference>
<keyword evidence="2 5" id="KW-0812">Transmembrane</keyword>
<dbReference type="KEGG" id="cyn:Cyan7425_1339"/>
<feature type="domain" description="Major facilitator superfamily (MFS) profile" evidence="6">
    <location>
        <begin position="254"/>
        <end position="471"/>
    </location>
</feature>
<dbReference type="InterPro" id="IPR020846">
    <property type="entry name" value="MFS_dom"/>
</dbReference>
<protein>
    <submittedName>
        <fullName evidence="7">Major facilitator superfamily MFS_1</fullName>
    </submittedName>
</protein>
<feature type="transmembrane region" description="Helical" evidence="5">
    <location>
        <begin position="412"/>
        <end position="434"/>
    </location>
</feature>
<organism evidence="7">
    <name type="scientific">Cyanothece sp. (strain PCC 7425 / ATCC 29141)</name>
    <dbReference type="NCBI Taxonomy" id="395961"/>
    <lineage>
        <taxon>Bacteria</taxon>
        <taxon>Bacillati</taxon>
        <taxon>Cyanobacteriota</taxon>
        <taxon>Cyanophyceae</taxon>
        <taxon>Gomontiellales</taxon>
        <taxon>Cyanothecaceae</taxon>
        <taxon>Cyanothece</taxon>
    </lineage>
</organism>
<gene>
    <name evidence="7" type="ordered locus">Cyan7425_1339</name>
</gene>
<dbReference type="EMBL" id="CP001344">
    <property type="protein sequence ID" value="ACL43715.1"/>
    <property type="molecule type" value="Genomic_DNA"/>
</dbReference>
<dbReference type="HOGENOM" id="CLU_025379_2_0_3"/>
<dbReference type="GO" id="GO:0022857">
    <property type="term" value="F:transmembrane transporter activity"/>
    <property type="evidence" value="ECO:0007669"/>
    <property type="project" value="InterPro"/>
</dbReference>
<evidence type="ECO:0000256" key="5">
    <source>
        <dbReference type="SAM" id="Phobius"/>
    </source>
</evidence>
<accession>B8HNI4</accession>
<sequence>MVAPPIVEPEPAVVLNPALPAQPTLPSLRTSLRASTIDGIFAAIFSNFTGGVLLTNFLVSLQISTAAIGIVAATPMLVNLLQPLGAYLSNRTHSRMRYGLMTYGTSRLLWLLLAIGVLHFSRETPQALIWVTLVVVLAAEILGALGNPSWLSWMAALVPARLRGRYFGFRNSIGSLTVLIAVPLGGWMVSHWAGGSVQGYGVLLLVGVIAGLISLAIQSKMRDINPQLELAQPWHDQGRSSIYSGLVSLWQHSSFKSYWFYWGLWTFSVNLSAPFFNIYLLENLQIDVLWVTVYNSLMSAATLVMLLVWGRLSDRTGNRPLLILVGLLVALTPLLWLGIGRDSLSIQLWLPLLFLFIGITSPAIDLCSNNLLIALAPAHHQATAFAITAAIAGVCGATGTLLGGWLSQGSEIGLVGIFGISSGLRLLALVPLLFTQEPRSHSLVQVIHSLSGGTQTLGAQWELQPVELEET</sequence>
<evidence type="ECO:0000256" key="2">
    <source>
        <dbReference type="ARBA" id="ARBA00022692"/>
    </source>
</evidence>
<feature type="transmembrane region" description="Helical" evidence="5">
    <location>
        <begin position="384"/>
        <end position="406"/>
    </location>
</feature>
<dbReference type="PANTHER" id="PTHR23526">
    <property type="entry name" value="INTEGRAL MEMBRANE TRANSPORT PROTEIN-RELATED"/>
    <property type="match status" value="1"/>
</dbReference>
<evidence type="ECO:0000256" key="4">
    <source>
        <dbReference type="ARBA" id="ARBA00023136"/>
    </source>
</evidence>
<feature type="transmembrane region" description="Helical" evidence="5">
    <location>
        <begin position="167"/>
        <end position="188"/>
    </location>
</feature>